<reference evidence="2 3" key="1">
    <citation type="journal article" date="2016" name="Genome Announc.">
        <title>Complete Genome Sequence of Methylobacterium populi P-1M, Isolated from Pink-Pigmented Household Biofilm.</title>
        <authorList>
            <person name="Morohoshi T."/>
            <person name="Ikeda T."/>
        </authorList>
    </citation>
    <scope>NUCLEOTIDE SEQUENCE [LARGE SCALE GENOMIC DNA]</scope>
    <source>
        <strain evidence="2 3">P-1M</strain>
    </source>
</reference>
<evidence type="ECO:0000256" key="1">
    <source>
        <dbReference type="SAM" id="MobiDB-lite"/>
    </source>
</evidence>
<sequence>MPLGMLNALYRAEADGLTDLLGDVPESTQTRLAVYLYGRSHTHDLSLRIAAPVMARRCAMRLRSSVASPTSGLAKSPATRTGSTETAFLS</sequence>
<name>A0A169QE54_9HYPH</name>
<gene>
    <name evidence="2" type="ORF">MPPM_0157</name>
</gene>
<dbReference type="Proteomes" id="UP000218288">
    <property type="component" value="Chromosome"/>
</dbReference>
<accession>A0A169QE54</accession>
<organism evidence="2 3">
    <name type="scientific">Methylorubrum populi</name>
    <dbReference type="NCBI Taxonomy" id="223967"/>
    <lineage>
        <taxon>Bacteria</taxon>
        <taxon>Pseudomonadati</taxon>
        <taxon>Pseudomonadota</taxon>
        <taxon>Alphaproteobacteria</taxon>
        <taxon>Hyphomicrobiales</taxon>
        <taxon>Methylobacteriaceae</taxon>
        <taxon>Methylorubrum</taxon>
    </lineage>
</organism>
<protein>
    <submittedName>
        <fullName evidence="2">Uncharacterized protein</fullName>
    </submittedName>
</protein>
<evidence type="ECO:0000313" key="2">
    <source>
        <dbReference type="EMBL" id="BAU88762.1"/>
    </source>
</evidence>
<proteinExistence type="predicted"/>
<evidence type="ECO:0000313" key="3">
    <source>
        <dbReference type="Proteomes" id="UP000218288"/>
    </source>
</evidence>
<feature type="region of interest" description="Disordered" evidence="1">
    <location>
        <begin position="67"/>
        <end position="90"/>
    </location>
</feature>
<dbReference type="AlphaFoldDB" id="A0A169QE54"/>
<dbReference type="EMBL" id="AP014809">
    <property type="protein sequence ID" value="BAU88762.1"/>
    <property type="molecule type" value="Genomic_DNA"/>
</dbReference>